<evidence type="ECO:0000313" key="3">
    <source>
        <dbReference type="EMBL" id="PWN23459.1"/>
    </source>
</evidence>
<feature type="chain" id="PRO_5016451072" evidence="2">
    <location>
        <begin position="23"/>
        <end position="127"/>
    </location>
</feature>
<evidence type="ECO:0000256" key="2">
    <source>
        <dbReference type="SAM" id="SignalP"/>
    </source>
</evidence>
<proteinExistence type="predicted"/>
<organism evidence="3 4">
    <name type="scientific">Pseudomicrostroma glucosiphilum</name>
    <dbReference type="NCBI Taxonomy" id="1684307"/>
    <lineage>
        <taxon>Eukaryota</taxon>
        <taxon>Fungi</taxon>
        <taxon>Dikarya</taxon>
        <taxon>Basidiomycota</taxon>
        <taxon>Ustilaginomycotina</taxon>
        <taxon>Exobasidiomycetes</taxon>
        <taxon>Microstromatales</taxon>
        <taxon>Microstromatales incertae sedis</taxon>
        <taxon>Pseudomicrostroma</taxon>
    </lineage>
</organism>
<dbReference type="GeneID" id="37015663"/>
<protein>
    <submittedName>
        <fullName evidence="3">Uncharacterized protein</fullName>
    </submittedName>
</protein>
<evidence type="ECO:0000256" key="1">
    <source>
        <dbReference type="SAM" id="MobiDB-lite"/>
    </source>
</evidence>
<reference evidence="3 4" key="1">
    <citation type="journal article" date="2018" name="Mol. Biol. Evol.">
        <title>Broad Genomic Sampling Reveals a Smut Pathogenic Ancestry of the Fungal Clade Ustilaginomycotina.</title>
        <authorList>
            <person name="Kijpornyongpan T."/>
            <person name="Mondo S.J."/>
            <person name="Barry K."/>
            <person name="Sandor L."/>
            <person name="Lee J."/>
            <person name="Lipzen A."/>
            <person name="Pangilinan J."/>
            <person name="LaButti K."/>
            <person name="Hainaut M."/>
            <person name="Henrissat B."/>
            <person name="Grigoriev I.V."/>
            <person name="Spatafora J.W."/>
            <person name="Aime M.C."/>
        </authorList>
    </citation>
    <scope>NUCLEOTIDE SEQUENCE [LARGE SCALE GENOMIC DNA]</scope>
    <source>
        <strain evidence="3 4">MCA 4718</strain>
    </source>
</reference>
<dbReference type="RefSeq" id="XP_025350619.1">
    <property type="nucleotide sequence ID" value="XM_025493929.1"/>
</dbReference>
<gene>
    <name evidence="3" type="ORF">BCV69DRAFT_295796</name>
</gene>
<sequence length="127" mass="13231">MGGLTLALLAVALVLQAALVLSTPVGLLQHRHTLRKVPAPRSLAPRGASTAIPAPVPNVVISQSGAGPSLLEGRSKDDNGKKNKKGGVQVTGAVVVINNPNPHGPPKAKENCDDKSFFKKVWCKMTN</sequence>
<evidence type="ECO:0000313" key="4">
    <source>
        <dbReference type="Proteomes" id="UP000245942"/>
    </source>
</evidence>
<feature type="signal peptide" evidence="2">
    <location>
        <begin position="1"/>
        <end position="22"/>
    </location>
</feature>
<accession>A0A316UE15</accession>
<feature type="region of interest" description="Disordered" evidence="1">
    <location>
        <begin position="59"/>
        <end position="90"/>
    </location>
</feature>
<dbReference type="EMBL" id="KZ819321">
    <property type="protein sequence ID" value="PWN23459.1"/>
    <property type="molecule type" value="Genomic_DNA"/>
</dbReference>
<keyword evidence="2" id="KW-0732">Signal</keyword>
<keyword evidence="4" id="KW-1185">Reference proteome</keyword>
<dbReference type="Proteomes" id="UP000245942">
    <property type="component" value="Unassembled WGS sequence"/>
</dbReference>
<dbReference type="AlphaFoldDB" id="A0A316UE15"/>
<name>A0A316UE15_9BASI</name>